<feature type="compositionally biased region" description="Low complexity" evidence="1">
    <location>
        <begin position="530"/>
        <end position="540"/>
    </location>
</feature>
<feature type="compositionally biased region" description="Basic and acidic residues" evidence="1">
    <location>
        <begin position="351"/>
        <end position="366"/>
    </location>
</feature>
<organism evidence="2">
    <name type="scientific">Tanacetum cinerariifolium</name>
    <name type="common">Dalmatian daisy</name>
    <name type="synonym">Chrysanthemum cinerariifolium</name>
    <dbReference type="NCBI Taxonomy" id="118510"/>
    <lineage>
        <taxon>Eukaryota</taxon>
        <taxon>Viridiplantae</taxon>
        <taxon>Streptophyta</taxon>
        <taxon>Embryophyta</taxon>
        <taxon>Tracheophyta</taxon>
        <taxon>Spermatophyta</taxon>
        <taxon>Magnoliopsida</taxon>
        <taxon>eudicotyledons</taxon>
        <taxon>Gunneridae</taxon>
        <taxon>Pentapetalae</taxon>
        <taxon>asterids</taxon>
        <taxon>campanulids</taxon>
        <taxon>Asterales</taxon>
        <taxon>Asteraceae</taxon>
        <taxon>Asteroideae</taxon>
        <taxon>Anthemideae</taxon>
        <taxon>Anthemidinae</taxon>
        <taxon>Tanacetum</taxon>
    </lineage>
</organism>
<protein>
    <submittedName>
        <fullName evidence="2">Uncharacterized protein</fullName>
    </submittedName>
</protein>
<comment type="caution">
    <text evidence="2">The sequence shown here is derived from an EMBL/GenBank/DDBJ whole genome shotgun (WGS) entry which is preliminary data.</text>
</comment>
<feature type="region of interest" description="Disordered" evidence="1">
    <location>
        <begin position="449"/>
        <end position="469"/>
    </location>
</feature>
<feature type="region of interest" description="Disordered" evidence="1">
    <location>
        <begin position="351"/>
        <end position="371"/>
    </location>
</feature>
<feature type="region of interest" description="Disordered" evidence="1">
    <location>
        <begin position="529"/>
        <end position="561"/>
    </location>
</feature>
<dbReference type="EMBL" id="BKCJ010010981">
    <property type="protein sequence ID" value="GEU94031.1"/>
    <property type="molecule type" value="Genomic_DNA"/>
</dbReference>
<accession>A0A6L2P6G9</accession>
<feature type="compositionally biased region" description="Basic and acidic residues" evidence="1">
    <location>
        <begin position="228"/>
        <end position="242"/>
    </location>
</feature>
<gene>
    <name evidence="2" type="ORF">Tci_066009</name>
</gene>
<sequence>MDPNSSLGKIYLGENVVEISSDKIEGFRDWDSLEYQDTTNSGGKKETKAMVIYKMDTEEVSDRFVEPCFVNGLEAYNGHDLERIRNDIPLLGGEELQPFVCKMGKSGRNKKRAMENLNLFYQYIGTSLSTGRHLTQEEAANEALELRISQKFALLEEVRPVLETMDYHDKYKKVLDEIWKDKVELDGMIMKEEEEAIKTVKGEALKEKDDPGAFIFLIRLEGQVKENKEKNKIGSKPDKNGKCGEAGRSQKKLHLKEEEKPKKTKKEWPDLYKLLLVQVMATPVIPISSYSSEESMGSYVPRVILFGTIPTSIHVILVVPAEVPIAPADPIVAPKLPLVLPFLCSDDSEADNKSELTKQRPERHESLTPSSKFPLAPVIAPPGIRRRPAILVRPGEAIPFGRPYRTHPNGPRKLLIARNKVRPFPAHRLAWRHVSHCSLDRHCLPDFTSDSSFSSSSSDSPSDISLGSSSDLLSNSSSVYSLGCDASGQSHSGPSTRVASPRWVDPLDRTLRCSEVFMRLRSASLSTLYPPTTSESSLDLSSERSLDSSSPSAGPSRKRCRSLTTLVPSSIPVLRLIALALTDLPPRKRFKYSYSSEASRKEHMEIGTADAETVVDLGVSDRVRAPTEDGLGMGVEVDTSDIREDEKEFEAEASTGGMMEIAVDPLVTGGIFEPTKGDAPDLEEAGQLVASGERGGLANRVSSLGRENLRVRDLLCIERDHVDSLCHHMALSQEEFHQIRRDRDNTRRRLRSLESLVERHLGFCC</sequence>
<name>A0A6L2P6G9_TANCI</name>
<evidence type="ECO:0000256" key="1">
    <source>
        <dbReference type="SAM" id="MobiDB-lite"/>
    </source>
</evidence>
<feature type="region of interest" description="Disordered" evidence="1">
    <location>
        <begin position="228"/>
        <end position="262"/>
    </location>
</feature>
<dbReference type="AlphaFoldDB" id="A0A6L2P6G9"/>
<evidence type="ECO:0000313" key="2">
    <source>
        <dbReference type="EMBL" id="GEU94031.1"/>
    </source>
</evidence>
<proteinExistence type="predicted"/>
<reference evidence="2" key="1">
    <citation type="journal article" date="2019" name="Sci. Rep.">
        <title>Draft genome of Tanacetum cinerariifolium, the natural source of mosquito coil.</title>
        <authorList>
            <person name="Yamashiro T."/>
            <person name="Shiraishi A."/>
            <person name="Satake H."/>
            <person name="Nakayama K."/>
        </authorList>
    </citation>
    <scope>NUCLEOTIDE SEQUENCE</scope>
</reference>